<dbReference type="Proteomes" id="UP000485058">
    <property type="component" value="Unassembled WGS sequence"/>
</dbReference>
<protein>
    <submittedName>
        <fullName evidence="1">Uncharacterized protein</fullName>
    </submittedName>
</protein>
<keyword evidence="2" id="KW-1185">Reference proteome</keyword>
<feature type="non-terminal residue" evidence="1">
    <location>
        <position position="1"/>
    </location>
</feature>
<reference evidence="1 2" key="1">
    <citation type="submission" date="2020-02" db="EMBL/GenBank/DDBJ databases">
        <title>Draft genome sequence of Haematococcus lacustris strain NIES-144.</title>
        <authorList>
            <person name="Morimoto D."/>
            <person name="Nakagawa S."/>
            <person name="Yoshida T."/>
            <person name="Sawayama S."/>
        </authorList>
    </citation>
    <scope>NUCLEOTIDE SEQUENCE [LARGE SCALE GENOMIC DNA]</scope>
    <source>
        <strain evidence="1 2">NIES-144</strain>
    </source>
</reference>
<gene>
    <name evidence="1" type="ORF">HaLaN_28092</name>
</gene>
<comment type="caution">
    <text evidence="1">The sequence shown here is derived from an EMBL/GenBank/DDBJ whole genome shotgun (WGS) entry which is preliminary data.</text>
</comment>
<sequence length="218" mass="24198">YCERGKSLGVRHHWNRTVSCAFFSLMHCTFTALFQASEGTQQAAARHLALLGVQPGVTPYAVLHLRLGGSAGEGVTNYHHKGQVSVEEVLAAVQCVKKVITPKIRSTVEAKLKLQKETSFSNQALVLVTDNTELRQLVSQQRLLPQLAAVPSTPVHWDRFRDENLTAVFEVMADLVVMARATCLVHSRGGFSHTANMWSGSSCYRDLKVGRREEEPWV</sequence>
<dbReference type="AlphaFoldDB" id="A0A6A0AA20"/>
<accession>A0A6A0AA20</accession>
<dbReference type="EMBL" id="BLLF01004346">
    <property type="protein sequence ID" value="GFH29438.1"/>
    <property type="molecule type" value="Genomic_DNA"/>
</dbReference>
<proteinExistence type="predicted"/>
<organism evidence="1 2">
    <name type="scientific">Haematococcus lacustris</name>
    <name type="common">Green alga</name>
    <name type="synonym">Haematococcus pluvialis</name>
    <dbReference type="NCBI Taxonomy" id="44745"/>
    <lineage>
        <taxon>Eukaryota</taxon>
        <taxon>Viridiplantae</taxon>
        <taxon>Chlorophyta</taxon>
        <taxon>core chlorophytes</taxon>
        <taxon>Chlorophyceae</taxon>
        <taxon>CS clade</taxon>
        <taxon>Chlamydomonadales</taxon>
        <taxon>Haematococcaceae</taxon>
        <taxon>Haematococcus</taxon>
    </lineage>
</organism>
<evidence type="ECO:0000313" key="2">
    <source>
        <dbReference type="Proteomes" id="UP000485058"/>
    </source>
</evidence>
<name>A0A6A0AA20_HAELA</name>
<evidence type="ECO:0000313" key="1">
    <source>
        <dbReference type="EMBL" id="GFH29438.1"/>
    </source>
</evidence>